<dbReference type="OrthoDB" id="2751422at2759"/>
<gene>
    <name evidence="1" type="ORF">GSI_03228</name>
</gene>
<sequence length="451" mass="50057">MPGKLRSRFRDLPQELTDAIVDYLHDDRASLQACALVCGAWLDPSRFHLFRSLTVSQYGRLKTTVDFLISCPDVAWYVERFIILGEEITNLSLKWDHFSLLLSRLPRLRVLHLTQFVLGVNRGGRSGGDASSVFPVPKCPPAGPIEEIHIDTSNLVTYDFGILLHFLALFTSTRRLSLTVGRIRLLHEGGVPGLGAPAPAHIALRELRTSDIPLPVVAKLVTETRTAQTLRVLWFNDVLVWWTPEDVALLGRIFSALGRHGSLRKLIFGPIPILVPPPYGYPPLHMPDAAPSTCASSWFEDSLTDRRWPTSMAVAFALTVPNPPWNRLNLGRLDGLAELVLRTHVLLPLHAALIAHLPRSVSRVRVVLTRLMHRADSGLWAAFDAVFAAPRFADITLVVDLSTCCNNPIASKSKVVAHAKARVEAALPGVRAQGRLVVETEMETKRSWWGE</sequence>
<evidence type="ECO:0008006" key="3">
    <source>
        <dbReference type="Google" id="ProtNLM"/>
    </source>
</evidence>
<dbReference type="STRING" id="1077348.A0A2G8SL11"/>
<reference evidence="1 2" key="1">
    <citation type="journal article" date="2015" name="Sci. Rep.">
        <title>Chromosome-level genome map provides insights into diverse defense mechanisms in the medicinal fungus Ganoderma sinense.</title>
        <authorList>
            <person name="Zhu Y."/>
            <person name="Xu J."/>
            <person name="Sun C."/>
            <person name="Zhou S."/>
            <person name="Xu H."/>
            <person name="Nelson D.R."/>
            <person name="Qian J."/>
            <person name="Song J."/>
            <person name="Luo H."/>
            <person name="Xiang L."/>
            <person name="Li Y."/>
            <person name="Xu Z."/>
            <person name="Ji A."/>
            <person name="Wang L."/>
            <person name="Lu S."/>
            <person name="Hayward A."/>
            <person name="Sun W."/>
            <person name="Li X."/>
            <person name="Schwartz D.C."/>
            <person name="Wang Y."/>
            <person name="Chen S."/>
        </authorList>
    </citation>
    <scope>NUCLEOTIDE SEQUENCE [LARGE SCALE GENOMIC DNA]</scope>
    <source>
        <strain evidence="1 2">ZZ0214-1</strain>
    </source>
</reference>
<evidence type="ECO:0000313" key="2">
    <source>
        <dbReference type="Proteomes" id="UP000230002"/>
    </source>
</evidence>
<dbReference type="EMBL" id="AYKW01000005">
    <property type="protein sequence ID" value="PIL34452.1"/>
    <property type="molecule type" value="Genomic_DNA"/>
</dbReference>
<protein>
    <recommendedName>
        <fullName evidence="3">F-box domain-containing protein</fullName>
    </recommendedName>
</protein>
<proteinExistence type="predicted"/>
<dbReference type="Proteomes" id="UP000230002">
    <property type="component" value="Unassembled WGS sequence"/>
</dbReference>
<accession>A0A2G8SL11</accession>
<keyword evidence="2" id="KW-1185">Reference proteome</keyword>
<evidence type="ECO:0000313" key="1">
    <source>
        <dbReference type="EMBL" id="PIL34452.1"/>
    </source>
</evidence>
<name>A0A2G8SL11_9APHY</name>
<dbReference type="AlphaFoldDB" id="A0A2G8SL11"/>
<organism evidence="1 2">
    <name type="scientific">Ganoderma sinense ZZ0214-1</name>
    <dbReference type="NCBI Taxonomy" id="1077348"/>
    <lineage>
        <taxon>Eukaryota</taxon>
        <taxon>Fungi</taxon>
        <taxon>Dikarya</taxon>
        <taxon>Basidiomycota</taxon>
        <taxon>Agaricomycotina</taxon>
        <taxon>Agaricomycetes</taxon>
        <taxon>Polyporales</taxon>
        <taxon>Polyporaceae</taxon>
        <taxon>Ganoderma</taxon>
    </lineage>
</organism>
<comment type="caution">
    <text evidence="1">The sequence shown here is derived from an EMBL/GenBank/DDBJ whole genome shotgun (WGS) entry which is preliminary data.</text>
</comment>